<proteinExistence type="predicted"/>
<comment type="caution">
    <text evidence="1">The sequence shown here is derived from an EMBL/GenBank/DDBJ whole genome shotgun (WGS) entry which is preliminary data.</text>
</comment>
<protein>
    <submittedName>
        <fullName evidence="1">Uncharacterized protein</fullName>
    </submittedName>
</protein>
<evidence type="ECO:0000313" key="1">
    <source>
        <dbReference type="EMBL" id="KAL2722307.1"/>
    </source>
</evidence>
<name>A0ABD2ANW9_VESSQ</name>
<sequence length="70" mass="7712">MIKKYIDGKNSKFSGRIMLKDNGAFIERTSSHGRNVSATRVMFTDSPYINRVLVIGGAIVGPRITKRIGA</sequence>
<keyword evidence="2" id="KW-1185">Reference proteome</keyword>
<dbReference type="EMBL" id="JAUDFV010000141">
    <property type="protein sequence ID" value="KAL2722307.1"/>
    <property type="molecule type" value="Genomic_DNA"/>
</dbReference>
<reference evidence="1 2" key="1">
    <citation type="journal article" date="2024" name="Ann. Entomol. Soc. Am.">
        <title>Genomic analyses of the southern and eastern yellowjacket wasps (Hymenoptera: Vespidae) reveal evolutionary signatures of social life.</title>
        <authorList>
            <person name="Catto M.A."/>
            <person name="Caine P.B."/>
            <person name="Orr S.E."/>
            <person name="Hunt B.G."/>
            <person name="Goodisman M.A.D."/>
        </authorList>
    </citation>
    <scope>NUCLEOTIDE SEQUENCE [LARGE SCALE GENOMIC DNA]</scope>
    <source>
        <strain evidence="1">233</strain>
        <tissue evidence="1">Head and thorax</tissue>
    </source>
</reference>
<organism evidence="1 2">
    <name type="scientific">Vespula squamosa</name>
    <name type="common">Southern yellow jacket</name>
    <name type="synonym">Wasp</name>
    <dbReference type="NCBI Taxonomy" id="30214"/>
    <lineage>
        <taxon>Eukaryota</taxon>
        <taxon>Metazoa</taxon>
        <taxon>Ecdysozoa</taxon>
        <taxon>Arthropoda</taxon>
        <taxon>Hexapoda</taxon>
        <taxon>Insecta</taxon>
        <taxon>Pterygota</taxon>
        <taxon>Neoptera</taxon>
        <taxon>Endopterygota</taxon>
        <taxon>Hymenoptera</taxon>
        <taxon>Apocrita</taxon>
        <taxon>Aculeata</taxon>
        <taxon>Vespoidea</taxon>
        <taxon>Vespidae</taxon>
        <taxon>Vespinae</taxon>
        <taxon>Vespula</taxon>
    </lineage>
</organism>
<dbReference type="AlphaFoldDB" id="A0ABD2ANW9"/>
<accession>A0ABD2ANW9</accession>
<gene>
    <name evidence="1" type="ORF">V1478_009170</name>
</gene>
<evidence type="ECO:0000313" key="2">
    <source>
        <dbReference type="Proteomes" id="UP001607302"/>
    </source>
</evidence>
<dbReference type="Proteomes" id="UP001607302">
    <property type="component" value="Unassembled WGS sequence"/>
</dbReference>